<gene>
    <name evidence="2" type="ORF">VOLCADRAFT_87483</name>
</gene>
<dbReference type="InParanoid" id="D8TLG3"/>
<keyword evidence="3" id="KW-1185">Reference proteome</keyword>
<name>D8TLG3_VOLCA</name>
<evidence type="ECO:0000313" key="3">
    <source>
        <dbReference type="Proteomes" id="UP000001058"/>
    </source>
</evidence>
<feature type="compositionally biased region" description="Basic and acidic residues" evidence="1">
    <location>
        <begin position="229"/>
        <end position="241"/>
    </location>
</feature>
<dbReference type="PANTHER" id="PTHR45725:SF18">
    <property type="entry name" value="ORC1-LIKE AAA ATPASE DOMAIN-CONTAINING PROTEIN"/>
    <property type="match status" value="1"/>
</dbReference>
<dbReference type="GeneID" id="9620244"/>
<organism evidence="3">
    <name type="scientific">Volvox carteri f. nagariensis</name>
    <dbReference type="NCBI Taxonomy" id="3068"/>
    <lineage>
        <taxon>Eukaryota</taxon>
        <taxon>Viridiplantae</taxon>
        <taxon>Chlorophyta</taxon>
        <taxon>core chlorophytes</taxon>
        <taxon>Chlorophyceae</taxon>
        <taxon>CS clade</taxon>
        <taxon>Chlamydomonadales</taxon>
        <taxon>Volvocaceae</taxon>
        <taxon>Volvox</taxon>
    </lineage>
</organism>
<feature type="compositionally biased region" description="Pro residues" evidence="1">
    <location>
        <begin position="196"/>
        <end position="205"/>
    </location>
</feature>
<evidence type="ECO:0000313" key="2">
    <source>
        <dbReference type="EMBL" id="EFJ51728.1"/>
    </source>
</evidence>
<protein>
    <submittedName>
        <fullName evidence="2">Uncharacterized protein</fullName>
    </submittedName>
</protein>
<dbReference type="PANTHER" id="PTHR45725">
    <property type="entry name" value="FORMIN HOMOLOGY 2 FAMILY MEMBER"/>
    <property type="match status" value="1"/>
</dbReference>
<accession>D8TLG3</accession>
<feature type="region of interest" description="Disordered" evidence="1">
    <location>
        <begin position="1072"/>
        <end position="1095"/>
    </location>
</feature>
<dbReference type="RefSeq" id="XP_002947138.1">
    <property type="nucleotide sequence ID" value="XM_002947092.1"/>
</dbReference>
<feature type="region of interest" description="Disordered" evidence="1">
    <location>
        <begin position="185"/>
        <end position="212"/>
    </location>
</feature>
<proteinExistence type="predicted"/>
<reference evidence="2 3" key="1">
    <citation type="journal article" date="2010" name="Science">
        <title>Genomic analysis of organismal complexity in the multicellular green alga Volvox carteri.</title>
        <authorList>
            <person name="Prochnik S.E."/>
            <person name="Umen J."/>
            <person name="Nedelcu A.M."/>
            <person name="Hallmann A."/>
            <person name="Miller S.M."/>
            <person name="Nishii I."/>
            <person name="Ferris P."/>
            <person name="Kuo A."/>
            <person name="Mitros T."/>
            <person name="Fritz-Laylin L.K."/>
            <person name="Hellsten U."/>
            <person name="Chapman J."/>
            <person name="Simakov O."/>
            <person name="Rensing S.A."/>
            <person name="Terry A."/>
            <person name="Pangilinan J."/>
            <person name="Kapitonov V."/>
            <person name="Jurka J."/>
            <person name="Salamov A."/>
            <person name="Shapiro H."/>
            <person name="Schmutz J."/>
            <person name="Grimwood J."/>
            <person name="Lindquist E."/>
            <person name="Lucas S."/>
            <person name="Grigoriev I.V."/>
            <person name="Schmitt R."/>
            <person name="Kirk D."/>
            <person name="Rokhsar D.S."/>
        </authorList>
    </citation>
    <scope>NUCLEOTIDE SEQUENCE [LARGE SCALE GENOMIC DNA]</scope>
    <source>
        <strain evidence="3">f. Nagariensis / Eve</strain>
    </source>
</reference>
<dbReference type="AlphaFoldDB" id="D8TLG3"/>
<sequence length="1095" mass="112171">MKTVLSIRGQDVWLAAILTFWLLRVASRICLPQRMYTQFAAPFLTFAARAAPVVLLLAAGRRSPLSSAASQFILRSQGLFDAIVSLTQPAVYVHAELLFNVFNIAAVGVLASWHGRGGGGGSDAVASRVFVAQVVLQRAALMVAVHWLAGRFLHRRPSRSGGAASAGGADAVGATGGPVAAAAAAAAASGDGRDPLQPPAPPPSAVQPTQQPAHVQQLLLQHHNNNTRQEMEQERERKISEAGEGDGGSAGKPDGTDPRFFGVEGAEAEEGGPTGDGEPCDIGLDGCSSDCRSGFRARGSQPPAVEAAAAAAARAVAASEAAGGAVAEVEANGGMKNAAAAVAAVARAVFDGNVYPTMQGNELHGAPCLLPYKSPIRRRTARIKIPFAEPDQISPGYVERLQELVAQRGMHLSGVYVRPGCIELLLDLEVEAERLYDYGTAYGAAVGNALQEKDCGSWRRLPASSPGGAGGNSTAGTTAVDDELGVEGLIADLSSDMGSILQALGLSAPLQLDEQAQLSTVAVSAVPLGHLAGPVRHGGAPRPRPRIHIAMSPRVMLMLSPSPGPAAAVAVLSVMVSYAEYDAVPAAAAASIPDSSAPAAEAPPSAPPPPPPLPEVLVRCQGTYLQSKVNHCSGGGTADAAAASGTVSYNVELLELPSRGPGLLLVELRWGAVLEPAVPVLVLDDAAVASELQLAVEQISRHTAGGGDDNGGGEGSTASAVNDVDDLLLDLGAWLAHVSADSSTEAAAEPMPYMPYNAAVTLATHLLRHAEACGWTATATWLRRDLGTLQAKKNNGSSSSGKGSSSNSQKIVPAAVSGKAGGSAAAAAAAAGVRPPLAPLRPVFLSALFQALGLCILPPKEEAAYQAYAAPRVLSYCHVMWVGLAWVESGFRESGEGLLDAGNLTSLAGCAVGTVTAAAWPLLPRRGWEALVEAAKVPRYLAYMTAKLMIGWLGFPAPPGIVPYQLGSAMLVMEGVLLPFSCLLSPRAALVLALLKFPFGVAMMLRSGATSDPVRAAVLCCRVVLAAVATTVACHTYLRASYAAWVAAPAAAAAAGGGPSTSAAAAAADSVGPFTKQPSTGFAREGVRQRLWARK</sequence>
<dbReference type="EMBL" id="GL378326">
    <property type="protein sequence ID" value="EFJ51728.1"/>
    <property type="molecule type" value="Genomic_DNA"/>
</dbReference>
<dbReference type="OrthoDB" id="545322at2759"/>
<dbReference type="InterPro" id="IPR051425">
    <property type="entry name" value="Formin_Homology"/>
</dbReference>
<dbReference type="KEGG" id="vcn:VOLCADRAFT_87483"/>
<dbReference type="Proteomes" id="UP000001058">
    <property type="component" value="Unassembled WGS sequence"/>
</dbReference>
<evidence type="ECO:0000256" key="1">
    <source>
        <dbReference type="SAM" id="MobiDB-lite"/>
    </source>
</evidence>
<feature type="region of interest" description="Disordered" evidence="1">
    <location>
        <begin position="226"/>
        <end position="279"/>
    </location>
</feature>